<feature type="compositionally biased region" description="Low complexity" evidence="1">
    <location>
        <begin position="186"/>
        <end position="205"/>
    </location>
</feature>
<dbReference type="GO" id="GO:0030162">
    <property type="term" value="P:regulation of proteolysis"/>
    <property type="evidence" value="ECO:0007669"/>
    <property type="project" value="TreeGrafter"/>
</dbReference>
<dbReference type="AlphaFoldDB" id="A0A401GD09"/>
<gene>
    <name evidence="2" type="ORF">SCP_0212050</name>
</gene>
<dbReference type="CDD" id="cd00866">
    <property type="entry name" value="PEBP_euk"/>
    <property type="match status" value="1"/>
</dbReference>
<evidence type="ECO:0000313" key="3">
    <source>
        <dbReference type="Proteomes" id="UP000287166"/>
    </source>
</evidence>
<dbReference type="EMBL" id="BFAD01000002">
    <property type="protein sequence ID" value="GBE80003.1"/>
    <property type="molecule type" value="Genomic_DNA"/>
</dbReference>
<dbReference type="STRING" id="139825.A0A401GD09"/>
<protein>
    <submittedName>
        <fullName evidence="2">PEBP-like protein</fullName>
    </submittedName>
</protein>
<dbReference type="InParanoid" id="A0A401GD09"/>
<dbReference type="InterPro" id="IPR035810">
    <property type="entry name" value="PEBP_euk"/>
</dbReference>
<feature type="region of interest" description="Disordered" evidence="1">
    <location>
        <begin position="186"/>
        <end position="207"/>
    </location>
</feature>
<dbReference type="OrthoDB" id="2506647at2759"/>
<sequence>MDAKIVPNVIPTFDPIAVLNVAFKTSNSTIGVTPATNLTVEQTAQPPSFALTSSNTTLDGQTFVIVMIDPDAPTPTNTSWSLVRHILAGDFHASGNFSLGAPLTNSSAAITPFIAPGPPAGSPPHRYIQLLFIQPPNFDTLAPEYVNTSSSIPARLDWNLTSFSKEVGLGSPVAGNFFYTGPDASNASSSSTSSAPSSTSSPSAAKGMSDNSSLSIIFATWALTALALGLQVLS</sequence>
<organism evidence="2 3">
    <name type="scientific">Sparassis crispa</name>
    <dbReference type="NCBI Taxonomy" id="139825"/>
    <lineage>
        <taxon>Eukaryota</taxon>
        <taxon>Fungi</taxon>
        <taxon>Dikarya</taxon>
        <taxon>Basidiomycota</taxon>
        <taxon>Agaricomycotina</taxon>
        <taxon>Agaricomycetes</taxon>
        <taxon>Polyporales</taxon>
        <taxon>Sparassidaceae</taxon>
        <taxon>Sparassis</taxon>
    </lineage>
</organism>
<keyword evidence="3" id="KW-1185">Reference proteome</keyword>
<dbReference type="SUPFAM" id="SSF49777">
    <property type="entry name" value="PEBP-like"/>
    <property type="match status" value="1"/>
</dbReference>
<dbReference type="InterPro" id="IPR008914">
    <property type="entry name" value="PEBP"/>
</dbReference>
<dbReference type="PANTHER" id="PTHR11362">
    <property type="entry name" value="PHOSPHATIDYLETHANOLAMINE-BINDING PROTEIN"/>
    <property type="match status" value="1"/>
</dbReference>
<comment type="caution">
    <text evidence="2">The sequence shown here is derived from an EMBL/GenBank/DDBJ whole genome shotgun (WGS) entry which is preliminary data.</text>
</comment>
<dbReference type="GO" id="GO:0005543">
    <property type="term" value="F:phospholipid binding"/>
    <property type="evidence" value="ECO:0007669"/>
    <property type="project" value="TreeGrafter"/>
</dbReference>
<accession>A0A401GD09</accession>
<evidence type="ECO:0000256" key="1">
    <source>
        <dbReference type="SAM" id="MobiDB-lite"/>
    </source>
</evidence>
<dbReference type="RefSeq" id="XP_027610916.1">
    <property type="nucleotide sequence ID" value="XM_027755115.1"/>
</dbReference>
<dbReference type="Proteomes" id="UP000287166">
    <property type="component" value="Unassembled WGS sequence"/>
</dbReference>
<dbReference type="InterPro" id="IPR036610">
    <property type="entry name" value="PEBP-like_sf"/>
</dbReference>
<dbReference type="Pfam" id="PF01161">
    <property type="entry name" value="PBP"/>
    <property type="match status" value="1"/>
</dbReference>
<evidence type="ECO:0000313" key="2">
    <source>
        <dbReference type="EMBL" id="GBE80003.1"/>
    </source>
</evidence>
<reference evidence="2 3" key="1">
    <citation type="journal article" date="2018" name="Sci. Rep.">
        <title>Genome sequence of the cauliflower mushroom Sparassis crispa (Hanabiratake) and its association with beneficial usage.</title>
        <authorList>
            <person name="Kiyama R."/>
            <person name="Furutani Y."/>
            <person name="Kawaguchi K."/>
            <person name="Nakanishi T."/>
        </authorList>
    </citation>
    <scope>NUCLEOTIDE SEQUENCE [LARGE SCALE GENOMIC DNA]</scope>
</reference>
<dbReference type="GO" id="GO:0046578">
    <property type="term" value="P:regulation of Ras protein signal transduction"/>
    <property type="evidence" value="ECO:0007669"/>
    <property type="project" value="TreeGrafter"/>
</dbReference>
<dbReference type="GeneID" id="38776920"/>
<dbReference type="Gene3D" id="3.90.280.10">
    <property type="entry name" value="PEBP-like"/>
    <property type="match status" value="1"/>
</dbReference>
<name>A0A401GD09_9APHY</name>
<proteinExistence type="predicted"/>
<dbReference type="GO" id="GO:0030414">
    <property type="term" value="F:peptidase inhibitor activity"/>
    <property type="evidence" value="ECO:0007669"/>
    <property type="project" value="TreeGrafter"/>
</dbReference>
<dbReference type="PANTHER" id="PTHR11362:SF148">
    <property type="entry name" value="CARBOXYPEPTIDASE Y INHIBITOR"/>
    <property type="match status" value="1"/>
</dbReference>